<dbReference type="EMBL" id="AFCT01000336">
    <property type="protein sequence ID" value="EHC94112.1"/>
    <property type="molecule type" value="Genomic_DNA"/>
</dbReference>
<feature type="chain" id="PRO_5003482712" evidence="1">
    <location>
        <begin position="20"/>
        <end position="344"/>
    </location>
</feature>
<proteinExistence type="predicted"/>
<feature type="signal peptide" evidence="1">
    <location>
        <begin position="1"/>
        <end position="19"/>
    </location>
</feature>
<protein>
    <submittedName>
        <fullName evidence="2">Putative outer membrane protein</fullName>
    </submittedName>
</protein>
<comment type="caution">
    <text evidence="2">The sequence shown here is derived from an EMBL/GenBank/DDBJ whole genome shotgun (WGS) entry which is preliminary data.</text>
</comment>
<organism evidence="2 3">
    <name type="scientific">Salmonella enterica subsp. enterica serovar Rubislaw str. A4-653</name>
    <dbReference type="NCBI Taxonomy" id="913081"/>
    <lineage>
        <taxon>Bacteria</taxon>
        <taxon>Pseudomonadati</taxon>
        <taxon>Pseudomonadota</taxon>
        <taxon>Gammaproteobacteria</taxon>
        <taxon>Enterobacterales</taxon>
        <taxon>Enterobacteriaceae</taxon>
        <taxon>Salmonella</taxon>
    </lineage>
</organism>
<dbReference type="Pfam" id="PF09916">
    <property type="entry name" value="DUF2145"/>
    <property type="match status" value="1"/>
</dbReference>
<dbReference type="Proteomes" id="UP000004903">
    <property type="component" value="Unassembled WGS sequence"/>
</dbReference>
<name>G5QEV8_SALRU</name>
<reference evidence="2 3" key="1">
    <citation type="journal article" date="2011" name="BMC Genomics">
        <title>Genome sequencing reveals diversification of virulence factor content and possible host adaptation in distinct subpopulations of Salmonella enterica.</title>
        <authorList>
            <person name="den Bakker H.C."/>
            <person name="Moreno Switt A.I."/>
            <person name="Govoni G."/>
            <person name="Cummings C.A."/>
            <person name="Ranieri M.L."/>
            <person name="Degoricija L."/>
            <person name="Hoelzer K."/>
            <person name="Rodriguez-Rivera L.D."/>
            <person name="Brown S."/>
            <person name="Bolchacova E."/>
            <person name="Furtado M.R."/>
            <person name="Wiedmann M."/>
        </authorList>
    </citation>
    <scope>NUCLEOTIDE SEQUENCE [LARGE SCALE GENOMIC DNA]</scope>
    <source>
        <strain evidence="2 3">A4-653</strain>
    </source>
</reference>
<evidence type="ECO:0000256" key="1">
    <source>
        <dbReference type="SAM" id="SignalP"/>
    </source>
</evidence>
<accession>G5QEV8</accession>
<dbReference type="AlphaFoldDB" id="G5QEV8"/>
<keyword evidence="1" id="KW-0732">Signal</keyword>
<evidence type="ECO:0000313" key="3">
    <source>
        <dbReference type="Proteomes" id="UP000004903"/>
    </source>
</evidence>
<dbReference type="InterPro" id="IPR014547">
    <property type="entry name" value="UCP028477"/>
</dbReference>
<gene>
    <name evidence="2" type="ORF">LTSERUB_0841</name>
</gene>
<sequence>MKRFAFALWLSAISLNAYADSANCHQKANTPESIAATMDQALQLKQQLNSQPDPVVILVRQGQDMSSRHLTWSHAGYAMRQPNGDWRVYHNLNTCGTAESALYIQGLYEFLADDLVNQSIAVLRPRSDIATALQTLLHSAIKLNLFHSPRYNLIAWPFSGPYQNSNGWLLEVFARANDAQVWSRNDARRWLQLQGYQPSIVSAGTFERLGAKLFTPNVFTDDQPTELLRKGNVGLNSGDSVIRFIAHYSRAIPGCEHQNLGESVCVYLSPGAKRREKIKNRPSRREKIKNRPFYANRAACKSAYLRRQVVPCGPSSRIIPISVRRSRAASAAAQSFALRASRRC</sequence>
<evidence type="ECO:0000313" key="2">
    <source>
        <dbReference type="EMBL" id="EHC94112.1"/>
    </source>
</evidence>